<sequence length="101" mass="11359">MIIIKHSPAQYRIQKQRRGGHSANHSSEATGDYWKWEKSSNMLEVSQGQLSRIALPEERDDSLTASPLLSHRSVAEGTDKRPFRLAAVPVTRSGRQCHTGY</sequence>
<comment type="caution">
    <text evidence="2">The sequence shown here is derived from an EMBL/GenBank/DDBJ whole genome shotgun (WGS) entry which is preliminary data.</text>
</comment>
<reference evidence="2 3" key="1">
    <citation type="submission" date="2019-05" db="EMBL/GenBank/DDBJ databases">
        <title>Another draft genome of Portunus trituberculatus and its Hox gene families provides insights of decapod evolution.</title>
        <authorList>
            <person name="Jeong J.-H."/>
            <person name="Song I."/>
            <person name="Kim S."/>
            <person name="Choi T."/>
            <person name="Kim D."/>
            <person name="Ryu S."/>
            <person name="Kim W."/>
        </authorList>
    </citation>
    <scope>NUCLEOTIDE SEQUENCE [LARGE SCALE GENOMIC DNA]</scope>
    <source>
        <tissue evidence="2">Muscle</tissue>
    </source>
</reference>
<organism evidence="2 3">
    <name type="scientific">Portunus trituberculatus</name>
    <name type="common">Swimming crab</name>
    <name type="synonym">Neptunus trituberculatus</name>
    <dbReference type="NCBI Taxonomy" id="210409"/>
    <lineage>
        <taxon>Eukaryota</taxon>
        <taxon>Metazoa</taxon>
        <taxon>Ecdysozoa</taxon>
        <taxon>Arthropoda</taxon>
        <taxon>Crustacea</taxon>
        <taxon>Multicrustacea</taxon>
        <taxon>Malacostraca</taxon>
        <taxon>Eumalacostraca</taxon>
        <taxon>Eucarida</taxon>
        <taxon>Decapoda</taxon>
        <taxon>Pleocyemata</taxon>
        <taxon>Brachyura</taxon>
        <taxon>Eubrachyura</taxon>
        <taxon>Portunoidea</taxon>
        <taxon>Portunidae</taxon>
        <taxon>Portuninae</taxon>
        <taxon>Portunus</taxon>
    </lineage>
</organism>
<dbReference type="Proteomes" id="UP000324222">
    <property type="component" value="Unassembled WGS sequence"/>
</dbReference>
<keyword evidence="3" id="KW-1185">Reference proteome</keyword>
<evidence type="ECO:0000256" key="1">
    <source>
        <dbReference type="SAM" id="MobiDB-lite"/>
    </source>
</evidence>
<accession>A0A5B7FWJ0</accession>
<dbReference type="AlphaFoldDB" id="A0A5B7FWJ0"/>
<dbReference type="EMBL" id="VSRR010009035">
    <property type="protein sequence ID" value="MPC49685.1"/>
    <property type="molecule type" value="Genomic_DNA"/>
</dbReference>
<protein>
    <submittedName>
        <fullName evidence="2">Uncharacterized protein</fullName>
    </submittedName>
</protein>
<gene>
    <name evidence="2" type="ORF">E2C01_043496</name>
</gene>
<evidence type="ECO:0000313" key="2">
    <source>
        <dbReference type="EMBL" id="MPC49685.1"/>
    </source>
</evidence>
<evidence type="ECO:0000313" key="3">
    <source>
        <dbReference type="Proteomes" id="UP000324222"/>
    </source>
</evidence>
<name>A0A5B7FWJ0_PORTR</name>
<proteinExistence type="predicted"/>
<feature type="region of interest" description="Disordered" evidence="1">
    <location>
        <begin position="1"/>
        <end position="31"/>
    </location>
</feature>